<dbReference type="EMBL" id="BGZK01000274">
    <property type="protein sequence ID" value="GBP33495.1"/>
    <property type="molecule type" value="Genomic_DNA"/>
</dbReference>
<protein>
    <submittedName>
        <fullName evidence="2">Uncharacterized protein</fullName>
    </submittedName>
</protein>
<feature type="region of interest" description="Disordered" evidence="1">
    <location>
        <begin position="13"/>
        <end position="77"/>
    </location>
</feature>
<keyword evidence="3" id="KW-1185">Reference proteome</keyword>
<feature type="compositionally biased region" description="Basic and acidic residues" evidence="1">
    <location>
        <begin position="35"/>
        <end position="55"/>
    </location>
</feature>
<evidence type="ECO:0000313" key="3">
    <source>
        <dbReference type="Proteomes" id="UP000299102"/>
    </source>
</evidence>
<evidence type="ECO:0000313" key="2">
    <source>
        <dbReference type="EMBL" id="GBP33495.1"/>
    </source>
</evidence>
<reference evidence="2 3" key="1">
    <citation type="journal article" date="2019" name="Commun. Biol.">
        <title>The bagworm genome reveals a unique fibroin gene that provides high tensile strength.</title>
        <authorList>
            <person name="Kono N."/>
            <person name="Nakamura H."/>
            <person name="Ohtoshi R."/>
            <person name="Tomita M."/>
            <person name="Numata K."/>
            <person name="Arakawa K."/>
        </authorList>
    </citation>
    <scope>NUCLEOTIDE SEQUENCE [LARGE SCALE GENOMIC DNA]</scope>
</reference>
<proteinExistence type="predicted"/>
<accession>A0A4C1V5J1</accession>
<sequence>MHWRSEVVIEREGMRERKKEEKEKAYAPDGGHSVITERTDVARRRTPCNREHATRDVLSGCSPPPSVLDGESGRSPTSALVLRRSMINNPSQCNMQIVPARTRDAVAAPGPPE</sequence>
<comment type="caution">
    <text evidence="2">The sequence shown here is derived from an EMBL/GenBank/DDBJ whole genome shotgun (WGS) entry which is preliminary data.</text>
</comment>
<evidence type="ECO:0000256" key="1">
    <source>
        <dbReference type="SAM" id="MobiDB-lite"/>
    </source>
</evidence>
<organism evidence="2 3">
    <name type="scientific">Eumeta variegata</name>
    <name type="common">Bagworm moth</name>
    <name type="synonym">Eumeta japonica</name>
    <dbReference type="NCBI Taxonomy" id="151549"/>
    <lineage>
        <taxon>Eukaryota</taxon>
        <taxon>Metazoa</taxon>
        <taxon>Ecdysozoa</taxon>
        <taxon>Arthropoda</taxon>
        <taxon>Hexapoda</taxon>
        <taxon>Insecta</taxon>
        <taxon>Pterygota</taxon>
        <taxon>Neoptera</taxon>
        <taxon>Endopterygota</taxon>
        <taxon>Lepidoptera</taxon>
        <taxon>Glossata</taxon>
        <taxon>Ditrysia</taxon>
        <taxon>Tineoidea</taxon>
        <taxon>Psychidae</taxon>
        <taxon>Oiketicinae</taxon>
        <taxon>Eumeta</taxon>
    </lineage>
</organism>
<name>A0A4C1V5J1_EUMVA</name>
<dbReference type="Proteomes" id="UP000299102">
    <property type="component" value="Unassembled WGS sequence"/>
</dbReference>
<dbReference type="AlphaFoldDB" id="A0A4C1V5J1"/>
<gene>
    <name evidence="2" type="ORF">EVAR_23898_1</name>
</gene>
<feature type="compositionally biased region" description="Basic and acidic residues" evidence="1">
    <location>
        <begin position="13"/>
        <end position="26"/>
    </location>
</feature>